<evidence type="ECO:0000313" key="3">
    <source>
        <dbReference type="Proteomes" id="UP000614334"/>
    </source>
</evidence>
<accession>A0A8H7LZL7</accession>
<feature type="region of interest" description="Disordered" evidence="1">
    <location>
        <begin position="79"/>
        <end position="104"/>
    </location>
</feature>
<dbReference type="EMBL" id="JACYCF010000015">
    <property type="protein sequence ID" value="KAF8752478.1"/>
    <property type="molecule type" value="Genomic_DNA"/>
</dbReference>
<comment type="caution">
    <text evidence="2">The sequence shown here is derived from an EMBL/GenBank/DDBJ whole genome shotgun (WGS) entry which is preliminary data.</text>
</comment>
<evidence type="ECO:0000313" key="2">
    <source>
        <dbReference type="EMBL" id="KAF8752478.1"/>
    </source>
</evidence>
<protein>
    <recommendedName>
        <fullName evidence="4">CCHC-type domain-containing protein</fullName>
    </recommendedName>
</protein>
<dbReference type="AlphaFoldDB" id="A0A8H7LZL7"/>
<evidence type="ECO:0000256" key="1">
    <source>
        <dbReference type="SAM" id="MobiDB-lite"/>
    </source>
</evidence>
<evidence type="ECO:0008006" key="4">
    <source>
        <dbReference type="Google" id="ProtNLM"/>
    </source>
</evidence>
<sequence>MITPATPKFGLGPACNHLYWSCDRVQDTGQPATKTGTLSSDPNYILEEERNCCHAKGLCVKCGKARHKFAKCRTGWKATPKEDKGKAKEAAKIGKNSKYQLGKE</sequence>
<reference evidence="2" key="1">
    <citation type="submission" date="2020-09" db="EMBL/GenBank/DDBJ databases">
        <title>Comparative genome analyses of four rice-infecting Rhizoctonia solani isolates reveal extensive enrichment of homogalacturonan modification genes.</title>
        <authorList>
            <person name="Lee D.-Y."/>
            <person name="Jeon J."/>
            <person name="Kim K.-T."/>
            <person name="Cheong K."/>
            <person name="Song H."/>
            <person name="Choi G."/>
            <person name="Ko J."/>
            <person name="Opiyo S.O."/>
            <person name="Zuo S."/>
            <person name="Madhav S."/>
            <person name="Lee Y.-H."/>
            <person name="Wang G.-L."/>
        </authorList>
    </citation>
    <scope>NUCLEOTIDE SEQUENCE</scope>
    <source>
        <strain evidence="2">AG1-IA B2</strain>
    </source>
</reference>
<gene>
    <name evidence="2" type="ORF">RHS01_07691</name>
</gene>
<organism evidence="2 3">
    <name type="scientific">Rhizoctonia solani</name>
    <dbReference type="NCBI Taxonomy" id="456999"/>
    <lineage>
        <taxon>Eukaryota</taxon>
        <taxon>Fungi</taxon>
        <taxon>Dikarya</taxon>
        <taxon>Basidiomycota</taxon>
        <taxon>Agaricomycotina</taxon>
        <taxon>Agaricomycetes</taxon>
        <taxon>Cantharellales</taxon>
        <taxon>Ceratobasidiaceae</taxon>
        <taxon>Rhizoctonia</taxon>
    </lineage>
</organism>
<proteinExistence type="predicted"/>
<name>A0A8H7LZL7_9AGAM</name>
<feature type="compositionally biased region" description="Basic and acidic residues" evidence="1">
    <location>
        <begin position="79"/>
        <end position="92"/>
    </location>
</feature>
<dbReference type="Proteomes" id="UP000614334">
    <property type="component" value="Unassembled WGS sequence"/>
</dbReference>